<dbReference type="Pfam" id="PF05954">
    <property type="entry name" value="Phage_GPD"/>
    <property type="match status" value="1"/>
</dbReference>
<gene>
    <name evidence="1" type="ORF">ACG0Z6_16615</name>
</gene>
<accession>A0ABW7FZV9</accession>
<evidence type="ECO:0000313" key="2">
    <source>
        <dbReference type="Proteomes" id="UP001606099"/>
    </source>
</evidence>
<comment type="caution">
    <text evidence="1">The sequence shown here is derived from an EMBL/GenBank/DDBJ whole genome shotgun (WGS) entry which is preliminary data.</text>
</comment>
<sequence length="154" mass="17429">SELMAANVPFKELVGKEVSLQLELEGRGSFVAGLLGGAAVGVGAGVREINGLVTAARFVQMEERRGLYEIVVEPWLTLATRSSDYRIFQNQDVGEIVQAVLADYPYPSVLRLTHRYPKREFQVQYGETDLVFIERLMQEWGLYYYFEHQGGAHR</sequence>
<dbReference type="Gene3D" id="3.55.50.10">
    <property type="entry name" value="Baseplate protein-like domains"/>
    <property type="match status" value="1"/>
</dbReference>
<name>A0ABW7FZV9_9BURK</name>
<evidence type="ECO:0000313" key="1">
    <source>
        <dbReference type="EMBL" id="MFG6449841.1"/>
    </source>
</evidence>
<proteinExistence type="predicted"/>
<dbReference type="SUPFAM" id="SSF69279">
    <property type="entry name" value="Phage tail proteins"/>
    <property type="match status" value="1"/>
</dbReference>
<organism evidence="1 2">
    <name type="scientific">Roseateles rivi</name>
    <dbReference type="NCBI Taxonomy" id="3299028"/>
    <lineage>
        <taxon>Bacteria</taxon>
        <taxon>Pseudomonadati</taxon>
        <taxon>Pseudomonadota</taxon>
        <taxon>Betaproteobacteria</taxon>
        <taxon>Burkholderiales</taxon>
        <taxon>Sphaerotilaceae</taxon>
        <taxon>Roseateles</taxon>
    </lineage>
</organism>
<dbReference type="Proteomes" id="UP001606099">
    <property type="component" value="Unassembled WGS sequence"/>
</dbReference>
<dbReference type="RefSeq" id="WP_394463466.1">
    <property type="nucleotide sequence ID" value="NZ_JBIGHZ010000022.1"/>
</dbReference>
<feature type="non-terminal residue" evidence="1">
    <location>
        <position position="154"/>
    </location>
</feature>
<dbReference type="EMBL" id="JBIGHZ010000022">
    <property type="protein sequence ID" value="MFG6449841.1"/>
    <property type="molecule type" value="Genomic_DNA"/>
</dbReference>
<dbReference type="Gene3D" id="2.30.110.50">
    <property type="match status" value="1"/>
</dbReference>
<feature type="non-terminal residue" evidence="1">
    <location>
        <position position="1"/>
    </location>
</feature>
<keyword evidence="2" id="KW-1185">Reference proteome</keyword>
<protein>
    <submittedName>
        <fullName evidence="1">Contractile injection system protein, VgrG/Pvc8 family</fullName>
    </submittedName>
</protein>
<reference evidence="1 2" key="1">
    <citation type="submission" date="2024-08" db="EMBL/GenBank/DDBJ databases">
        <authorList>
            <person name="Lu H."/>
        </authorList>
    </citation>
    <scope>NUCLEOTIDE SEQUENCE [LARGE SCALE GENOMIC DNA]</scope>
    <source>
        <strain evidence="1 2">BYS180W</strain>
    </source>
</reference>